<dbReference type="Proteomes" id="UP001221757">
    <property type="component" value="Unassembled WGS sequence"/>
</dbReference>
<keyword evidence="2" id="KW-1185">Reference proteome</keyword>
<organism evidence="1 2">
    <name type="scientific">Mycena rosella</name>
    <name type="common">Pink bonnet</name>
    <name type="synonym">Agaricus rosellus</name>
    <dbReference type="NCBI Taxonomy" id="1033263"/>
    <lineage>
        <taxon>Eukaryota</taxon>
        <taxon>Fungi</taxon>
        <taxon>Dikarya</taxon>
        <taxon>Basidiomycota</taxon>
        <taxon>Agaricomycotina</taxon>
        <taxon>Agaricomycetes</taxon>
        <taxon>Agaricomycetidae</taxon>
        <taxon>Agaricales</taxon>
        <taxon>Marasmiineae</taxon>
        <taxon>Mycenaceae</taxon>
        <taxon>Mycena</taxon>
    </lineage>
</organism>
<dbReference type="EMBL" id="JARKIE010000115">
    <property type="protein sequence ID" value="KAJ7681641.1"/>
    <property type="molecule type" value="Genomic_DNA"/>
</dbReference>
<sequence>MSPSPYPSPETWIHGGWYTDPTLPVGWSTDWEDWDSLRLWRQIVDGKLKIDKLKDVFDVPGTLERLAHMPSAGGLFFLFTAGGRYYYFTDGYLRVHHMEFASPQEFLQHALQKGEIICQTRTSRFAPGLI</sequence>
<name>A0AAD7D847_MYCRO</name>
<gene>
    <name evidence="1" type="ORF">B0H17DRAFT_1205626</name>
</gene>
<accession>A0AAD7D847</accession>
<protein>
    <submittedName>
        <fullName evidence="1">Uncharacterized protein</fullName>
    </submittedName>
</protein>
<reference evidence="1" key="1">
    <citation type="submission" date="2023-03" db="EMBL/GenBank/DDBJ databases">
        <title>Massive genome expansion in bonnet fungi (Mycena s.s.) driven by repeated elements and novel gene families across ecological guilds.</title>
        <authorList>
            <consortium name="Lawrence Berkeley National Laboratory"/>
            <person name="Harder C.B."/>
            <person name="Miyauchi S."/>
            <person name="Viragh M."/>
            <person name="Kuo A."/>
            <person name="Thoen E."/>
            <person name="Andreopoulos B."/>
            <person name="Lu D."/>
            <person name="Skrede I."/>
            <person name="Drula E."/>
            <person name="Henrissat B."/>
            <person name="Morin E."/>
            <person name="Kohler A."/>
            <person name="Barry K."/>
            <person name="LaButti K."/>
            <person name="Morin E."/>
            <person name="Salamov A."/>
            <person name="Lipzen A."/>
            <person name="Mereny Z."/>
            <person name="Hegedus B."/>
            <person name="Baldrian P."/>
            <person name="Stursova M."/>
            <person name="Weitz H."/>
            <person name="Taylor A."/>
            <person name="Grigoriev I.V."/>
            <person name="Nagy L.G."/>
            <person name="Martin F."/>
            <person name="Kauserud H."/>
        </authorList>
    </citation>
    <scope>NUCLEOTIDE SEQUENCE</scope>
    <source>
        <strain evidence="1">CBHHK067</strain>
    </source>
</reference>
<evidence type="ECO:0000313" key="2">
    <source>
        <dbReference type="Proteomes" id="UP001221757"/>
    </source>
</evidence>
<proteinExistence type="predicted"/>
<evidence type="ECO:0000313" key="1">
    <source>
        <dbReference type="EMBL" id="KAJ7681641.1"/>
    </source>
</evidence>
<comment type="caution">
    <text evidence="1">The sequence shown here is derived from an EMBL/GenBank/DDBJ whole genome shotgun (WGS) entry which is preliminary data.</text>
</comment>
<dbReference type="AlphaFoldDB" id="A0AAD7D847"/>